<dbReference type="InterPro" id="IPR042108">
    <property type="entry name" value="GTPase_HflX_N_sf"/>
</dbReference>
<evidence type="ECO:0000256" key="2">
    <source>
        <dbReference type="ARBA" id="ARBA00022741"/>
    </source>
</evidence>
<name>A0ABZ0X454_9GAMM</name>
<dbReference type="Pfam" id="PF01926">
    <property type="entry name" value="MMR_HSR1"/>
    <property type="match status" value="1"/>
</dbReference>
<dbReference type="InterPro" id="IPR016496">
    <property type="entry name" value="GTPase_HflX"/>
</dbReference>
<dbReference type="PROSITE" id="PS51705">
    <property type="entry name" value="G_HFLX"/>
    <property type="match status" value="1"/>
</dbReference>
<gene>
    <name evidence="5 7" type="primary">hflX</name>
    <name evidence="7" type="ORF">SR900_12020</name>
</gene>
<keyword evidence="2 5" id="KW-0547">Nucleotide-binding</keyword>
<dbReference type="NCBIfam" id="TIGR03156">
    <property type="entry name" value="GTP_HflX"/>
    <property type="match status" value="1"/>
</dbReference>
<keyword evidence="5" id="KW-0963">Cytoplasm</keyword>
<dbReference type="PRINTS" id="PR00326">
    <property type="entry name" value="GTP1OBG"/>
</dbReference>
<keyword evidence="7" id="KW-0378">Hydrolase</keyword>
<reference evidence="7 8" key="1">
    <citation type="submission" date="2023-11" db="EMBL/GenBank/DDBJ databases">
        <title>MicrobeMod: A computational toolkit for identifying prokaryotic methylation and restriction-modification with nanopore sequencing.</title>
        <authorList>
            <person name="Crits-Christoph A."/>
            <person name="Kang S.C."/>
            <person name="Lee H."/>
            <person name="Ostrov N."/>
        </authorList>
    </citation>
    <scope>NUCLEOTIDE SEQUENCE [LARGE SCALE GENOMIC DNA]</scope>
    <source>
        <strain evidence="7 8">DSMZ 16071</strain>
    </source>
</reference>
<dbReference type="SUPFAM" id="SSF54980">
    <property type="entry name" value="EF-G C-terminal domain-like"/>
    <property type="match status" value="1"/>
</dbReference>
<dbReference type="GO" id="GO:0016787">
    <property type="term" value="F:hydrolase activity"/>
    <property type="evidence" value="ECO:0007669"/>
    <property type="project" value="UniProtKB-KW"/>
</dbReference>
<dbReference type="InterPro" id="IPR027417">
    <property type="entry name" value="P-loop_NTPase"/>
</dbReference>
<sequence>MFDRHSGGESAILVHIDFQQSLSQEKNQEDLQEFVELVRSAGLEVMDIITAKRSSPDPKFFIGSGKIDEIKSAKQATNANVIIFNHNLSPAQERNIERAVEARVIDRIGLILDIFAQRASTFEGKLQVELAQLRHLSTRLIRGWTHLERQKGGIGLRGPGETQLETDRRLLRERIKYIDKRLEKVSKQREQGRRSRKRANIKTISIVGYTNAGKSTLFNYLTTAGVLAEDKLFATLDPTLRRISLPQGTDVIIADTVGFIRHLPHELVAAFRATLEESVEADVLLHVIDAASERREENMEQVEEVLSEIGATDIPRLEVYNKIDLIEGAEPHVDRDDKGRPIRIWISVLKEQGIELLREAIEELAQEEQFNAELRIPPHQGRLRGLLYELQAVESENTSDNGDILLTVSLPKSDWIRLGRQLEKDLSPFVVS</sequence>
<dbReference type="PANTHER" id="PTHR10229">
    <property type="entry name" value="GTP-BINDING PROTEIN HFLX"/>
    <property type="match status" value="1"/>
</dbReference>
<comment type="subcellular location">
    <subcellularLocation>
        <location evidence="5">Cytoplasm</location>
    </subcellularLocation>
    <text evidence="5">May associate with membranes.</text>
</comment>
<dbReference type="Gene3D" id="3.40.50.300">
    <property type="entry name" value="P-loop containing nucleotide triphosphate hydrolases"/>
    <property type="match status" value="1"/>
</dbReference>
<evidence type="ECO:0000256" key="1">
    <source>
        <dbReference type="ARBA" id="ARBA00022723"/>
    </source>
</evidence>
<comment type="subunit">
    <text evidence="5">Monomer. Associates with the 50S ribosomal subunit.</text>
</comment>
<dbReference type="InterPro" id="IPR025121">
    <property type="entry name" value="GTPase_HflX_N"/>
</dbReference>
<keyword evidence="1" id="KW-0479">Metal-binding</keyword>
<proteinExistence type="inferred from homology"/>
<dbReference type="Pfam" id="PF13167">
    <property type="entry name" value="GTP-bdg_N"/>
    <property type="match status" value="1"/>
</dbReference>
<evidence type="ECO:0000313" key="8">
    <source>
        <dbReference type="Proteomes" id="UP001324185"/>
    </source>
</evidence>
<dbReference type="SUPFAM" id="SSF52540">
    <property type="entry name" value="P-loop containing nucleoside triphosphate hydrolases"/>
    <property type="match status" value="1"/>
</dbReference>
<dbReference type="InterPro" id="IPR006073">
    <property type="entry name" value="GTP-bd"/>
</dbReference>
<dbReference type="PANTHER" id="PTHR10229:SF0">
    <property type="entry name" value="GTP-BINDING PROTEIN 6-RELATED"/>
    <property type="match status" value="1"/>
</dbReference>
<dbReference type="Proteomes" id="UP001324185">
    <property type="component" value="Chromosome"/>
</dbReference>
<dbReference type="PIRSF" id="PIRSF006809">
    <property type="entry name" value="GTP-binding_hflX_prd"/>
    <property type="match status" value="1"/>
</dbReference>
<comment type="function">
    <text evidence="5">GTPase that associates with the 50S ribosomal subunit and may have a role during protein synthesis or ribosome biogenesis.</text>
</comment>
<dbReference type="RefSeq" id="WP_018625187.1">
    <property type="nucleotide sequence ID" value="NZ_CP140158.1"/>
</dbReference>
<dbReference type="NCBIfam" id="NF008280">
    <property type="entry name" value="PRK11058.1"/>
    <property type="match status" value="1"/>
</dbReference>
<dbReference type="Pfam" id="PF16360">
    <property type="entry name" value="GTP-bdg_M"/>
    <property type="match status" value="1"/>
</dbReference>
<organism evidence="7 8">
    <name type="scientific">Kangiella aquimarina</name>
    <dbReference type="NCBI Taxonomy" id="261965"/>
    <lineage>
        <taxon>Bacteria</taxon>
        <taxon>Pseudomonadati</taxon>
        <taxon>Pseudomonadota</taxon>
        <taxon>Gammaproteobacteria</taxon>
        <taxon>Kangiellales</taxon>
        <taxon>Kangiellaceae</taxon>
        <taxon>Kangiella</taxon>
    </lineage>
</organism>
<feature type="domain" description="Hflx-type G" evidence="6">
    <location>
        <begin position="202"/>
        <end position="369"/>
    </location>
</feature>
<accession>A0ABZ0X454</accession>
<keyword evidence="4 5" id="KW-0342">GTP-binding</keyword>
<dbReference type="InterPro" id="IPR030394">
    <property type="entry name" value="G_HFLX_dom"/>
</dbReference>
<keyword evidence="3" id="KW-0460">Magnesium</keyword>
<dbReference type="EMBL" id="CP140158">
    <property type="protein sequence ID" value="WQG85188.1"/>
    <property type="molecule type" value="Genomic_DNA"/>
</dbReference>
<evidence type="ECO:0000313" key="7">
    <source>
        <dbReference type="EMBL" id="WQG85188.1"/>
    </source>
</evidence>
<keyword evidence="8" id="KW-1185">Reference proteome</keyword>
<evidence type="ECO:0000256" key="4">
    <source>
        <dbReference type="ARBA" id="ARBA00023134"/>
    </source>
</evidence>
<dbReference type="InterPro" id="IPR035647">
    <property type="entry name" value="EFG_III/V"/>
</dbReference>
<evidence type="ECO:0000256" key="3">
    <source>
        <dbReference type="ARBA" id="ARBA00022842"/>
    </source>
</evidence>
<comment type="similarity">
    <text evidence="5">Belongs to the TRAFAC class OBG-HflX-like GTPase superfamily. HflX GTPase family.</text>
</comment>
<dbReference type="Gene3D" id="3.40.50.11060">
    <property type="entry name" value="GTPase HflX, N-terminal domain"/>
    <property type="match status" value="1"/>
</dbReference>
<dbReference type="CDD" id="cd01878">
    <property type="entry name" value="HflX"/>
    <property type="match status" value="1"/>
</dbReference>
<dbReference type="HAMAP" id="MF_00900">
    <property type="entry name" value="GTPase_HflX"/>
    <property type="match status" value="1"/>
</dbReference>
<evidence type="ECO:0000256" key="5">
    <source>
        <dbReference type="HAMAP-Rule" id="MF_00900"/>
    </source>
</evidence>
<protein>
    <recommendedName>
        <fullName evidence="5">GTPase HflX</fullName>
    </recommendedName>
    <alternativeName>
        <fullName evidence="5">GTP-binding protein HflX</fullName>
    </alternativeName>
</protein>
<dbReference type="InterPro" id="IPR032305">
    <property type="entry name" value="GTP-bd_M"/>
</dbReference>
<dbReference type="Gene3D" id="6.10.250.2860">
    <property type="match status" value="1"/>
</dbReference>
<evidence type="ECO:0000259" key="6">
    <source>
        <dbReference type="PROSITE" id="PS51705"/>
    </source>
</evidence>